<comment type="caution">
    <text evidence="1">The sequence shown here is derived from an EMBL/GenBank/DDBJ whole genome shotgun (WGS) entry which is preliminary data.</text>
</comment>
<dbReference type="Proteomes" id="UP000539642">
    <property type="component" value="Unassembled WGS sequence"/>
</dbReference>
<organism evidence="1 2">
    <name type="scientific">Desulfoprunum benzoelyticum</name>
    <dbReference type="NCBI Taxonomy" id="1506996"/>
    <lineage>
        <taxon>Bacteria</taxon>
        <taxon>Pseudomonadati</taxon>
        <taxon>Thermodesulfobacteriota</taxon>
        <taxon>Desulfobulbia</taxon>
        <taxon>Desulfobulbales</taxon>
        <taxon>Desulfobulbaceae</taxon>
        <taxon>Desulfoprunum</taxon>
    </lineage>
</organism>
<name>A0A840UWN7_9BACT</name>
<dbReference type="AlphaFoldDB" id="A0A840UWN7"/>
<keyword evidence="2" id="KW-1185">Reference proteome</keyword>
<proteinExistence type="predicted"/>
<dbReference type="EMBL" id="JACHEO010000002">
    <property type="protein sequence ID" value="MBB5347108.1"/>
    <property type="molecule type" value="Genomic_DNA"/>
</dbReference>
<sequence length="31" mass="3252">MKALLILLCSVAIGIATFAVIARKYGSDCIP</sequence>
<accession>A0A840UWN7</accession>
<protein>
    <submittedName>
        <fullName evidence="1">Uncharacterized protein</fullName>
    </submittedName>
</protein>
<gene>
    <name evidence="1" type="ORF">HNQ81_000818</name>
</gene>
<evidence type="ECO:0000313" key="2">
    <source>
        <dbReference type="Proteomes" id="UP000539642"/>
    </source>
</evidence>
<reference evidence="1 2" key="1">
    <citation type="submission" date="2020-08" db="EMBL/GenBank/DDBJ databases">
        <title>Genomic Encyclopedia of Type Strains, Phase IV (KMG-IV): sequencing the most valuable type-strain genomes for metagenomic binning, comparative biology and taxonomic classification.</title>
        <authorList>
            <person name="Goeker M."/>
        </authorList>
    </citation>
    <scope>NUCLEOTIDE SEQUENCE [LARGE SCALE GENOMIC DNA]</scope>
    <source>
        <strain evidence="1 2">DSM 28570</strain>
    </source>
</reference>
<evidence type="ECO:0000313" key="1">
    <source>
        <dbReference type="EMBL" id="MBB5347108.1"/>
    </source>
</evidence>